<reference evidence="3 4" key="1">
    <citation type="submission" date="2012-08" db="EMBL/GenBank/DDBJ databases">
        <title>Whole genome shotgun sequence of Kineosphaera limosa NBRC 100340.</title>
        <authorList>
            <person name="Yoshida I."/>
            <person name="Isaki S."/>
            <person name="Hosoyama A."/>
            <person name="Tsuchikane K."/>
            <person name="Katsumata H."/>
            <person name="Ando Y."/>
            <person name="Ohji S."/>
            <person name="Hamada M."/>
            <person name="Tamura T."/>
            <person name="Yamazoe A."/>
            <person name="Yamazaki S."/>
            <person name="Fujita N."/>
        </authorList>
    </citation>
    <scope>NUCLEOTIDE SEQUENCE [LARGE SCALE GENOMIC DNA]</scope>
    <source>
        <strain evidence="3 4">NBRC 100340</strain>
    </source>
</reference>
<sequence>MSIGAVDPRVAVGMRDLARHTRRVIDEVHDDGDDRIITDQGRPVAVLRAYQPQRTQLPVTAFDAMAQAAELAGDHRRYELIQGELSVSPSPNRNHQRAVGRLIRVISAALEQFGWEAQPGNDLRTETSVLCPDAMLVPMADDDVAPTLVIEVTSTNRATDLGPKRDAYSFMGIAMYWVLDRERRALLVYTLDATTGTYPKPDVYGESTEAAVLVPVDEELVKVTVDVAKVLGR</sequence>
<accession>K6XB59</accession>
<dbReference type="RefSeq" id="WP_006592596.1">
    <property type="nucleotide sequence ID" value="NZ_BAHD01000031.1"/>
</dbReference>
<comment type="caution">
    <text evidence="3">The sequence shown here is derived from an EMBL/GenBank/DDBJ whole genome shotgun (WGS) entry which is preliminary data.</text>
</comment>
<dbReference type="STRING" id="1184609.KILIM_031_00360"/>
<feature type="domain" description="Putative restriction endonuclease" evidence="2">
    <location>
        <begin position="71"/>
        <end position="207"/>
    </location>
</feature>
<evidence type="ECO:0000259" key="2">
    <source>
        <dbReference type="Pfam" id="PF05685"/>
    </source>
</evidence>
<dbReference type="CDD" id="cd06260">
    <property type="entry name" value="DUF820-like"/>
    <property type="match status" value="1"/>
</dbReference>
<dbReference type="AlphaFoldDB" id="K6XB59"/>
<evidence type="ECO:0000256" key="1">
    <source>
        <dbReference type="ARBA" id="ARBA00009981"/>
    </source>
</evidence>
<keyword evidence="4" id="KW-1185">Reference proteome</keyword>
<dbReference type="PANTHER" id="PTHR35400:SF3">
    <property type="entry name" value="SLL1072 PROTEIN"/>
    <property type="match status" value="1"/>
</dbReference>
<evidence type="ECO:0000313" key="3">
    <source>
        <dbReference type="EMBL" id="GAB96064.1"/>
    </source>
</evidence>
<proteinExistence type="inferred from homology"/>
<dbReference type="SUPFAM" id="SSF52980">
    <property type="entry name" value="Restriction endonuclease-like"/>
    <property type="match status" value="1"/>
</dbReference>
<protein>
    <recommendedName>
        <fullName evidence="2">Putative restriction endonuclease domain-containing protein</fullName>
    </recommendedName>
</protein>
<comment type="similarity">
    <text evidence="1">Belongs to the phD/YefM antitoxin family.</text>
</comment>
<dbReference type="InterPro" id="IPR008538">
    <property type="entry name" value="Uma2"/>
</dbReference>
<dbReference type="EMBL" id="BAHD01000031">
    <property type="protein sequence ID" value="GAB96064.1"/>
    <property type="molecule type" value="Genomic_DNA"/>
</dbReference>
<organism evidence="3 4">
    <name type="scientific">Kineosphaera limosa NBRC 100340</name>
    <dbReference type="NCBI Taxonomy" id="1184609"/>
    <lineage>
        <taxon>Bacteria</taxon>
        <taxon>Bacillati</taxon>
        <taxon>Actinomycetota</taxon>
        <taxon>Actinomycetes</taxon>
        <taxon>Micrococcales</taxon>
        <taxon>Dermatophilaceae</taxon>
        <taxon>Kineosphaera</taxon>
    </lineage>
</organism>
<dbReference type="PANTHER" id="PTHR35400">
    <property type="entry name" value="SLR1083 PROTEIN"/>
    <property type="match status" value="1"/>
</dbReference>
<dbReference type="Pfam" id="PF05685">
    <property type="entry name" value="Uma2"/>
    <property type="match status" value="1"/>
</dbReference>
<dbReference type="SUPFAM" id="SSF143120">
    <property type="entry name" value="YefM-like"/>
    <property type="match status" value="1"/>
</dbReference>
<dbReference type="Gene3D" id="3.90.1570.10">
    <property type="entry name" value="tt1808, chain A"/>
    <property type="match status" value="1"/>
</dbReference>
<dbReference type="eggNOG" id="COG4636">
    <property type="taxonomic scope" value="Bacteria"/>
</dbReference>
<dbReference type="InterPro" id="IPR036165">
    <property type="entry name" value="YefM-like_sf"/>
</dbReference>
<dbReference type="InterPro" id="IPR012296">
    <property type="entry name" value="Nuclease_put_TT1808"/>
</dbReference>
<dbReference type="Proteomes" id="UP000008366">
    <property type="component" value="Unassembled WGS sequence"/>
</dbReference>
<dbReference type="InterPro" id="IPR011335">
    <property type="entry name" value="Restrct_endonuc-II-like"/>
</dbReference>
<evidence type="ECO:0000313" key="4">
    <source>
        <dbReference type="Proteomes" id="UP000008366"/>
    </source>
</evidence>
<gene>
    <name evidence="3" type="ORF">KILIM_031_00360</name>
</gene>
<name>K6XB59_9MICO</name>